<dbReference type="InterPro" id="IPR006139">
    <property type="entry name" value="D-isomer_2_OHA_DH_cat_dom"/>
</dbReference>
<accession>A0A4Y6V9U6</accession>
<evidence type="ECO:0000256" key="3">
    <source>
        <dbReference type="ARBA" id="ARBA00023027"/>
    </source>
</evidence>
<sequence>MLECFITQPVHDAALKFLNERGIATRYASAADMPTVIREIGGADAVITRDLGLDRSAIERAEKLKIISCHGAGTNRVDKVVAKEKGIIVTNAPGANSQSVAELTIGLILSCARNVKDADRAVRDDDWGFRYRTNGIELEGKTLGLIGFGTIAQKVTKIARNGFGMRVIAWSPNVPQAVFDNYGVSRCETVEVLLADADVISLHRAGEQGDTPLINARTLGMMKPRAILVNAGRGFAIDQYDLAQALRAQCLHGAALDVLQHEPPQTDDPILRAPSLILTPHLGGTTEEALERMAVTCANQVFTALTGGEPAFRIA</sequence>
<dbReference type="InterPro" id="IPR050857">
    <property type="entry name" value="D-2-hydroxyacid_DH"/>
</dbReference>
<feature type="domain" description="D-isomer specific 2-hydroxyacid dehydrogenase NAD-binding" evidence="6">
    <location>
        <begin position="105"/>
        <end position="283"/>
    </location>
</feature>
<dbReference type="GO" id="GO:0016616">
    <property type="term" value="F:oxidoreductase activity, acting on the CH-OH group of donors, NAD or NADP as acceptor"/>
    <property type="evidence" value="ECO:0007669"/>
    <property type="project" value="InterPro"/>
</dbReference>
<dbReference type="Proteomes" id="UP000317214">
    <property type="component" value="Chromosome"/>
</dbReference>
<keyword evidence="2 4" id="KW-0560">Oxidoreductase</keyword>
<dbReference type="OrthoDB" id="9793626at2"/>
<keyword evidence="3" id="KW-0520">NAD</keyword>
<name>A0A4Y6V9U6_9PROT</name>
<evidence type="ECO:0000313" key="8">
    <source>
        <dbReference type="Proteomes" id="UP000317214"/>
    </source>
</evidence>
<evidence type="ECO:0000259" key="5">
    <source>
        <dbReference type="Pfam" id="PF00389"/>
    </source>
</evidence>
<gene>
    <name evidence="7" type="ORF">D5366_08575</name>
</gene>
<organism evidence="7 8">
    <name type="scientific">Neokomagataea tanensis</name>
    <dbReference type="NCBI Taxonomy" id="661191"/>
    <lineage>
        <taxon>Bacteria</taxon>
        <taxon>Pseudomonadati</taxon>
        <taxon>Pseudomonadota</taxon>
        <taxon>Alphaproteobacteria</taxon>
        <taxon>Acetobacterales</taxon>
        <taxon>Acetobacteraceae</taxon>
        <taxon>Neokomagataea</taxon>
    </lineage>
</organism>
<dbReference type="SUPFAM" id="SSF52283">
    <property type="entry name" value="Formate/glycerate dehydrogenase catalytic domain-like"/>
    <property type="match status" value="1"/>
</dbReference>
<reference evidence="7 8" key="1">
    <citation type="submission" date="2018-09" db="EMBL/GenBank/DDBJ databases">
        <title>The complete genome sequence of Neokomagataea tanensis NBRC 106556(T).</title>
        <authorList>
            <person name="Chua K.-O."/>
            <person name="See-Too W.-S."/>
            <person name="Hong K.-W."/>
            <person name="Yin W.-F."/>
            <person name="Chan K.-G."/>
        </authorList>
    </citation>
    <scope>NUCLEOTIDE SEQUENCE [LARGE SCALE GENOMIC DNA]</scope>
    <source>
        <strain evidence="8">AH13 \ NBRC 106556</strain>
    </source>
</reference>
<dbReference type="GO" id="GO:0051287">
    <property type="term" value="F:NAD binding"/>
    <property type="evidence" value="ECO:0007669"/>
    <property type="project" value="InterPro"/>
</dbReference>
<comment type="similarity">
    <text evidence="1 4">Belongs to the D-isomer specific 2-hydroxyacid dehydrogenase family.</text>
</comment>
<evidence type="ECO:0000256" key="4">
    <source>
        <dbReference type="RuleBase" id="RU003719"/>
    </source>
</evidence>
<dbReference type="Pfam" id="PF02826">
    <property type="entry name" value="2-Hacid_dh_C"/>
    <property type="match status" value="1"/>
</dbReference>
<dbReference type="InterPro" id="IPR006140">
    <property type="entry name" value="D-isomer_DH_NAD-bd"/>
</dbReference>
<evidence type="ECO:0000259" key="6">
    <source>
        <dbReference type="Pfam" id="PF02826"/>
    </source>
</evidence>
<dbReference type="SUPFAM" id="SSF51735">
    <property type="entry name" value="NAD(P)-binding Rossmann-fold domains"/>
    <property type="match status" value="1"/>
</dbReference>
<dbReference type="Pfam" id="PF00389">
    <property type="entry name" value="2-Hacid_dh"/>
    <property type="match status" value="1"/>
</dbReference>
<protein>
    <submittedName>
        <fullName evidence="7">3-phosphoglycerate dehydrogenase</fullName>
    </submittedName>
</protein>
<proteinExistence type="inferred from homology"/>
<dbReference type="EMBL" id="CP032485">
    <property type="protein sequence ID" value="QDH25256.1"/>
    <property type="molecule type" value="Genomic_DNA"/>
</dbReference>
<dbReference type="KEGG" id="ntn:D5366_08575"/>
<evidence type="ECO:0000256" key="1">
    <source>
        <dbReference type="ARBA" id="ARBA00005854"/>
    </source>
</evidence>
<dbReference type="RefSeq" id="WP_141493107.1">
    <property type="nucleotide sequence ID" value="NZ_CP032485.1"/>
</dbReference>
<evidence type="ECO:0000313" key="7">
    <source>
        <dbReference type="EMBL" id="QDH25256.1"/>
    </source>
</evidence>
<dbReference type="PANTHER" id="PTHR42789">
    <property type="entry name" value="D-ISOMER SPECIFIC 2-HYDROXYACID DEHYDROGENASE FAMILY PROTEIN (AFU_ORTHOLOGUE AFUA_6G10090)"/>
    <property type="match status" value="1"/>
</dbReference>
<evidence type="ECO:0000256" key="2">
    <source>
        <dbReference type="ARBA" id="ARBA00023002"/>
    </source>
</evidence>
<dbReference type="AlphaFoldDB" id="A0A4Y6V9U6"/>
<dbReference type="Gene3D" id="3.40.50.720">
    <property type="entry name" value="NAD(P)-binding Rossmann-like Domain"/>
    <property type="match status" value="2"/>
</dbReference>
<feature type="domain" description="D-isomer specific 2-hydroxyacid dehydrogenase catalytic" evidence="5">
    <location>
        <begin position="5"/>
        <end position="313"/>
    </location>
</feature>
<dbReference type="PANTHER" id="PTHR42789:SF1">
    <property type="entry name" value="D-ISOMER SPECIFIC 2-HYDROXYACID DEHYDROGENASE FAMILY PROTEIN (AFU_ORTHOLOGUE AFUA_6G10090)"/>
    <property type="match status" value="1"/>
</dbReference>
<keyword evidence="8" id="KW-1185">Reference proteome</keyword>
<dbReference type="InterPro" id="IPR036291">
    <property type="entry name" value="NAD(P)-bd_dom_sf"/>
</dbReference>